<evidence type="ECO:0000256" key="4">
    <source>
        <dbReference type="ARBA" id="ARBA00023163"/>
    </source>
</evidence>
<evidence type="ECO:0000313" key="6">
    <source>
        <dbReference type="EMBL" id="MCT4370482.1"/>
    </source>
</evidence>
<accession>A0A2A3JRU4</accession>
<dbReference type="InterPro" id="IPR000847">
    <property type="entry name" value="LysR_HTH_N"/>
</dbReference>
<dbReference type="Pfam" id="PF03466">
    <property type="entry name" value="LysR_substrate"/>
    <property type="match status" value="1"/>
</dbReference>
<dbReference type="AlphaFoldDB" id="A0A2A3JRU4"/>
<dbReference type="SUPFAM" id="SSF53850">
    <property type="entry name" value="Periplasmic binding protein-like II"/>
    <property type="match status" value="1"/>
</dbReference>
<evidence type="ECO:0000256" key="2">
    <source>
        <dbReference type="ARBA" id="ARBA00023015"/>
    </source>
</evidence>
<dbReference type="InterPro" id="IPR005119">
    <property type="entry name" value="LysR_subst-bd"/>
</dbReference>
<dbReference type="OrthoDB" id="9811588at2"/>
<dbReference type="RefSeq" id="WP_095884000.1">
    <property type="nucleotide sequence ID" value="NZ_NTHN02000013.1"/>
</dbReference>
<dbReference type="EMBL" id="NTHN01000418">
    <property type="protein sequence ID" value="PBD17234.1"/>
    <property type="molecule type" value="Genomic_DNA"/>
</dbReference>
<proteinExistence type="inferred from homology"/>
<reference evidence="7" key="1">
    <citation type="submission" date="2017-09" db="EMBL/GenBank/DDBJ databases">
        <title>Yangia sp. SAOS 153D whole genome sequencing.</title>
        <authorList>
            <person name="Verma A."/>
            <person name="Krishnamurthi S."/>
        </authorList>
    </citation>
    <scope>NUCLEOTIDE SEQUENCE [LARGE SCALE GENOMIC DNA]</scope>
    <source>
        <strain evidence="7">SAOS 153D</strain>
    </source>
</reference>
<dbReference type="EMBL" id="NTHN02000013">
    <property type="protein sequence ID" value="MCT4370482.1"/>
    <property type="molecule type" value="Genomic_DNA"/>
</dbReference>
<dbReference type="PROSITE" id="PS50931">
    <property type="entry name" value="HTH_LYSR"/>
    <property type="match status" value="1"/>
</dbReference>
<dbReference type="GO" id="GO:0005829">
    <property type="term" value="C:cytosol"/>
    <property type="evidence" value="ECO:0007669"/>
    <property type="project" value="TreeGrafter"/>
</dbReference>
<dbReference type="GO" id="GO:0003677">
    <property type="term" value="F:DNA binding"/>
    <property type="evidence" value="ECO:0007669"/>
    <property type="project" value="UniProtKB-KW"/>
</dbReference>
<dbReference type="InterPro" id="IPR036388">
    <property type="entry name" value="WH-like_DNA-bd_sf"/>
</dbReference>
<keyword evidence="4" id="KW-0804">Transcription</keyword>
<gene>
    <name evidence="6" type="ORF">CLG85_009175</name>
    <name evidence="7" type="ORF">CLG85_21170</name>
</gene>
<keyword evidence="3" id="KW-0238">DNA-binding</keyword>
<dbReference type="InterPro" id="IPR050950">
    <property type="entry name" value="HTH-type_LysR_regulators"/>
</dbReference>
<dbReference type="Pfam" id="PF00126">
    <property type="entry name" value="HTH_1"/>
    <property type="match status" value="1"/>
</dbReference>
<evidence type="ECO:0000313" key="7">
    <source>
        <dbReference type="EMBL" id="PBD17234.1"/>
    </source>
</evidence>
<dbReference type="InterPro" id="IPR036390">
    <property type="entry name" value="WH_DNA-bd_sf"/>
</dbReference>
<evidence type="ECO:0000256" key="3">
    <source>
        <dbReference type="ARBA" id="ARBA00023125"/>
    </source>
</evidence>
<name>A0A2A3JRU4_9RHOB</name>
<evidence type="ECO:0000313" key="8">
    <source>
        <dbReference type="Proteomes" id="UP000217448"/>
    </source>
</evidence>
<comment type="similarity">
    <text evidence="1">Belongs to the LysR transcriptional regulatory family.</text>
</comment>
<evidence type="ECO:0000256" key="1">
    <source>
        <dbReference type="ARBA" id="ARBA00009437"/>
    </source>
</evidence>
<dbReference type="SUPFAM" id="SSF46785">
    <property type="entry name" value="Winged helix' DNA-binding domain"/>
    <property type="match status" value="1"/>
</dbReference>
<dbReference type="GO" id="GO:0003700">
    <property type="term" value="F:DNA-binding transcription factor activity"/>
    <property type="evidence" value="ECO:0007669"/>
    <property type="project" value="InterPro"/>
</dbReference>
<keyword evidence="2" id="KW-0805">Transcription regulation</keyword>
<reference evidence="6" key="3">
    <citation type="submission" date="2024-05" db="EMBL/GenBank/DDBJ databases">
        <title>Yangia mangrovi SAOS 153D genome.</title>
        <authorList>
            <person name="Verma A."/>
            <person name="Pal Y."/>
            <person name="Sundharam S."/>
            <person name="Bisht B."/>
            <person name="Srinivasan K."/>
        </authorList>
    </citation>
    <scope>NUCLEOTIDE SEQUENCE</scope>
    <source>
        <strain evidence="6">SAOS 153D</strain>
    </source>
</reference>
<dbReference type="Proteomes" id="UP000217448">
    <property type="component" value="Unassembled WGS sequence"/>
</dbReference>
<keyword evidence="8" id="KW-1185">Reference proteome</keyword>
<dbReference type="PANTHER" id="PTHR30419:SF8">
    <property type="entry name" value="NITROGEN ASSIMILATION TRANSCRIPTIONAL ACTIVATOR-RELATED"/>
    <property type="match status" value="1"/>
</dbReference>
<dbReference type="PANTHER" id="PTHR30419">
    <property type="entry name" value="HTH-TYPE TRANSCRIPTIONAL REGULATOR YBHD"/>
    <property type="match status" value="1"/>
</dbReference>
<reference evidence="8" key="2">
    <citation type="submission" date="2023-07" db="EMBL/GenBank/DDBJ databases">
        <title>Yangia mangrovi SAOS 153D genome.</title>
        <authorList>
            <person name="Verma A."/>
            <person name="Pal Y."/>
            <person name="Sundharam S."/>
            <person name="Bisht B."/>
            <person name="Srinivasan K."/>
        </authorList>
    </citation>
    <scope>NUCLEOTIDE SEQUENCE [LARGE SCALE GENOMIC DNA]</scope>
    <source>
        <strain evidence="8">SAOS 153D</strain>
    </source>
</reference>
<evidence type="ECO:0000259" key="5">
    <source>
        <dbReference type="PROSITE" id="PS50931"/>
    </source>
</evidence>
<organism evidence="7">
    <name type="scientific">Alloyangia mangrovi</name>
    <dbReference type="NCBI Taxonomy" id="1779329"/>
    <lineage>
        <taxon>Bacteria</taxon>
        <taxon>Pseudomonadati</taxon>
        <taxon>Pseudomonadota</taxon>
        <taxon>Alphaproteobacteria</taxon>
        <taxon>Rhodobacterales</taxon>
        <taxon>Roseobacteraceae</taxon>
        <taxon>Alloyangia</taxon>
    </lineage>
</organism>
<feature type="domain" description="HTH lysR-type" evidence="5">
    <location>
        <begin position="19"/>
        <end position="75"/>
    </location>
</feature>
<dbReference type="CDD" id="cd05466">
    <property type="entry name" value="PBP2_LTTR_substrate"/>
    <property type="match status" value="1"/>
</dbReference>
<dbReference type="Gene3D" id="1.10.10.10">
    <property type="entry name" value="Winged helix-like DNA-binding domain superfamily/Winged helix DNA-binding domain"/>
    <property type="match status" value="1"/>
</dbReference>
<comment type="caution">
    <text evidence="7">The sequence shown here is derived from an EMBL/GenBank/DDBJ whole genome shotgun (WGS) entry which is preliminary data.</text>
</comment>
<dbReference type="PRINTS" id="PR00039">
    <property type="entry name" value="HTHLYSR"/>
</dbReference>
<sequence length="326" mass="36002">MPGEIDTHALVQRLMARGKFRHMQALIRLCDLRSMGRAAEAMGITQPGMSQLVSELEKLVGLPLFLRHSRGVDATELARDLELVARRIVTAVEESAETIVLRRDYDATLVRVATTVAAAGGLLHDLLPEFVHRHRNVQVQLSEVMGMGQEAALASGEIDLLCCRAPEVLPDGWSFVPCRGDAMVVIAATTHPLAHKAQVTSEELAQALWLPNHISTVARHEFERLAREHGFENAPQARVVSRQMALSWMMLREGTMVTMMPRSVALPWIVTGQIAVLRTAIDAPLPPLGLVWDPARAQRATRLFVDFITTQSPLQTPGQDTDRTTK</sequence>
<dbReference type="Gene3D" id="3.40.190.290">
    <property type="match status" value="1"/>
</dbReference>
<protein>
    <submittedName>
        <fullName evidence="6">LysR family transcriptional regulator</fullName>
    </submittedName>
</protein>